<organism evidence="1 2">
    <name type="scientific">Rickettsia asiatica</name>
    <dbReference type="NCBI Taxonomy" id="238800"/>
    <lineage>
        <taxon>Bacteria</taxon>
        <taxon>Pseudomonadati</taxon>
        <taxon>Pseudomonadota</taxon>
        <taxon>Alphaproteobacteria</taxon>
        <taxon>Rickettsiales</taxon>
        <taxon>Rickettsiaceae</taxon>
        <taxon>Rickettsieae</taxon>
        <taxon>Rickettsia</taxon>
        <taxon>spotted fever group</taxon>
    </lineage>
</organism>
<reference evidence="1 2" key="1">
    <citation type="submission" date="2019-04" db="EMBL/GenBank/DDBJ databases">
        <title>Draft genome sequence of Rickettsia asiatica Maytaro1284.</title>
        <authorList>
            <person name="Thu M."/>
            <person name="Qiu Y."/>
            <person name="Nakao R."/>
        </authorList>
    </citation>
    <scope>NUCLEOTIDE SEQUENCE [LARGE SCALE GENOMIC DNA]</scope>
    <source>
        <strain evidence="1 2">Maytaro1284</strain>
    </source>
</reference>
<protein>
    <submittedName>
        <fullName evidence="1">Uncharacterized protein</fullName>
    </submittedName>
</protein>
<proteinExistence type="predicted"/>
<dbReference type="EMBL" id="AP019563">
    <property type="protein sequence ID" value="BBJ31205.1"/>
    <property type="molecule type" value="Genomic_DNA"/>
</dbReference>
<evidence type="ECO:0000313" key="1">
    <source>
        <dbReference type="EMBL" id="BBJ31205.1"/>
    </source>
</evidence>
<gene>
    <name evidence="1" type="ORF">RAS_03140</name>
</gene>
<sequence>MPDCFIGDLPLMNKISALTGHISLSISPVSAQTFTLVIFSSLIFERIKSSSLFGLAMDSIILKNKGAAEILPVNVP</sequence>
<keyword evidence="2" id="KW-1185">Reference proteome</keyword>
<dbReference type="Proteomes" id="UP000321183">
    <property type="component" value="Chromosome"/>
</dbReference>
<accession>A0A510G942</accession>
<name>A0A510G942_9RICK</name>
<dbReference type="AlphaFoldDB" id="A0A510G942"/>
<evidence type="ECO:0000313" key="2">
    <source>
        <dbReference type="Proteomes" id="UP000321183"/>
    </source>
</evidence>
<dbReference type="KEGG" id="ras:RAS_03140"/>